<evidence type="ECO:0000313" key="2">
    <source>
        <dbReference type="Proteomes" id="UP000036951"/>
    </source>
</evidence>
<dbReference type="Pfam" id="PF09912">
    <property type="entry name" value="DUF2141"/>
    <property type="match status" value="1"/>
</dbReference>
<protein>
    <submittedName>
        <fullName evidence="1">Uncharacterized protein</fullName>
    </submittedName>
</protein>
<name>A0A8E1QWG7_9BACT</name>
<evidence type="ECO:0000313" key="1">
    <source>
        <dbReference type="EMBL" id="KOO67885.1"/>
    </source>
</evidence>
<dbReference type="InterPro" id="IPR018673">
    <property type="entry name" value="DUF2141"/>
</dbReference>
<keyword evidence="2" id="KW-1185">Reference proteome</keyword>
<gene>
    <name evidence="1" type="ORF">ACU52_11065</name>
</gene>
<sequence length="121" mass="13335">MLAIALMATATASAQRDMQLTISNIPNDKGQILVATKSGQWAKVKAEKGKIETTIKDVPDGKGTIYVFHDENGNGQLDEKDNIPMEYCAFGDYELSESNSKVDIELIYVPDKMKGHDRQAD</sequence>
<dbReference type="AlphaFoldDB" id="A0A8E1QWG7"/>
<reference evidence="1 2" key="1">
    <citation type="submission" date="2015-06" db="EMBL/GenBank/DDBJ databases">
        <title>Prevotella sp. 109, sp. nov., a novel member of the family Prevotellaceae isolated from human faeces.</title>
        <authorList>
            <person name="Shkoporov A.N."/>
            <person name="Chaplin A.V."/>
            <person name="Kafarskaia L.I."/>
            <person name="Efimov B.A."/>
        </authorList>
    </citation>
    <scope>NUCLEOTIDE SEQUENCE [LARGE SCALE GENOMIC DNA]</scope>
    <source>
        <strain evidence="1 2">109</strain>
    </source>
</reference>
<dbReference type="Proteomes" id="UP000036951">
    <property type="component" value="Unassembled WGS sequence"/>
</dbReference>
<organism evidence="1 2">
    <name type="scientific">Xylanibacter rarus</name>
    <dbReference type="NCBI Taxonomy" id="1676614"/>
    <lineage>
        <taxon>Bacteria</taxon>
        <taxon>Pseudomonadati</taxon>
        <taxon>Bacteroidota</taxon>
        <taxon>Bacteroidia</taxon>
        <taxon>Bacteroidales</taxon>
        <taxon>Prevotellaceae</taxon>
        <taxon>Xylanibacter</taxon>
    </lineage>
</organism>
<proteinExistence type="predicted"/>
<dbReference type="EMBL" id="LFQU01000023">
    <property type="protein sequence ID" value="KOO67885.1"/>
    <property type="molecule type" value="Genomic_DNA"/>
</dbReference>
<comment type="caution">
    <text evidence="1">The sequence shown here is derived from an EMBL/GenBank/DDBJ whole genome shotgun (WGS) entry which is preliminary data.</text>
</comment>
<accession>A0A8E1QWG7</accession>